<organism evidence="1 2">
    <name type="scientific">Penicillium brevicompactum</name>
    <dbReference type="NCBI Taxonomy" id="5074"/>
    <lineage>
        <taxon>Eukaryota</taxon>
        <taxon>Fungi</taxon>
        <taxon>Dikarya</taxon>
        <taxon>Ascomycota</taxon>
        <taxon>Pezizomycotina</taxon>
        <taxon>Eurotiomycetes</taxon>
        <taxon>Eurotiomycetidae</taxon>
        <taxon>Eurotiales</taxon>
        <taxon>Aspergillaceae</taxon>
        <taxon>Penicillium</taxon>
    </lineage>
</organism>
<dbReference type="Proteomes" id="UP001147695">
    <property type="component" value="Unassembled WGS sequence"/>
</dbReference>
<dbReference type="EMBL" id="JAPZBQ010000001">
    <property type="protein sequence ID" value="KAJ5353101.1"/>
    <property type="molecule type" value="Genomic_DNA"/>
</dbReference>
<reference evidence="1" key="1">
    <citation type="submission" date="2022-12" db="EMBL/GenBank/DDBJ databases">
        <authorList>
            <person name="Petersen C."/>
        </authorList>
    </citation>
    <scope>NUCLEOTIDE SEQUENCE</scope>
    <source>
        <strain evidence="1">IBT 35673</strain>
    </source>
</reference>
<evidence type="ECO:0000313" key="2">
    <source>
        <dbReference type="Proteomes" id="UP001147695"/>
    </source>
</evidence>
<name>A0A9W9R3M8_PENBR</name>
<accession>A0A9W9R3M8</accession>
<protein>
    <submittedName>
        <fullName evidence="1">Uncharacterized protein</fullName>
    </submittedName>
</protein>
<sequence>MGKGSHSVWDELSNTSASHLLMALIKEQGWPTNAPGRGHAEGDPGKVLFAKYKCRDYLIKKV</sequence>
<gene>
    <name evidence="1" type="ORF">N7452_002075</name>
</gene>
<comment type="caution">
    <text evidence="1">The sequence shown here is derived from an EMBL/GenBank/DDBJ whole genome shotgun (WGS) entry which is preliminary data.</text>
</comment>
<dbReference type="AlphaFoldDB" id="A0A9W9R3M8"/>
<reference evidence="1" key="2">
    <citation type="journal article" date="2023" name="IMA Fungus">
        <title>Comparative genomic study of the Penicillium genus elucidates a diverse pangenome and 15 lateral gene transfer events.</title>
        <authorList>
            <person name="Petersen C."/>
            <person name="Sorensen T."/>
            <person name="Nielsen M.R."/>
            <person name="Sondergaard T.E."/>
            <person name="Sorensen J.L."/>
            <person name="Fitzpatrick D.A."/>
            <person name="Frisvad J.C."/>
            <person name="Nielsen K.L."/>
        </authorList>
    </citation>
    <scope>NUCLEOTIDE SEQUENCE</scope>
    <source>
        <strain evidence="1">IBT 35673</strain>
    </source>
</reference>
<proteinExistence type="predicted"/>
<evidence type="ECO:0000313" key="1">
    <source>
        <dbReference type="EMBL" id="KAJ5353101.1"/>
    </source>
</evidence>